<organism evidence="1 2">
    <name type="scientific">Dermatophagoides pteronyssinus</name>
    <name type="common">European house dust mite</name>
    <dbReference type="NCBI Taxonomy" id="6956"/>
    <lineage>
        <taxon>Eukaryota</taxon>
        <taxon>Metazoa</taxon>
        <taxon>Ecdysozoa</taxon>
        <taxon>Arthropoda</taxon>
        <taxon>Chelicerata</taxon>
        <taxon>Arachnida</taxon>
        <taxon>Acari</taxon>
        <taxon>Acariformes</taxon>
        <taxon>Sarcoptiformes</taxon>
        <taxon>Astigmata</taxon>
        <taxon>Psoroptidia</taxon>
        <taxon>Analgoidea</taxon>
        <taxon>Pyroglyphidae</taxon>
        <taxon>Dermatophagoidinae</taxon>
        <taxon>Dermatophagoides</taxon>
    </lineage>
</organism>
<name>A0A6P6XWM6_DERPT</name>
<dbReference type="OrthoDB" id="10445390at2759"/>
<gene>
    <name evidence="2" type="primary">LOC113791833</name>
</gene>
<evidence type="ECO:0000313" key="1">
    <source>
        <dbReference type="Proteomes" id="UP000515146"/>
    </source>
</evidence>
<keyword evidence="1" id="KW-1185">Reference proteome</keyword>
<dbReference type="KEGG" id="dpte:113791833"/>
<dbReference type="GeneID" id="113791833"/>
<dbReference type="RefSeq" id="XP_027197468.1">
    <property type="nucleotide sequence ID" value="XM_027341667.1"/>
</dbReference>
<dbReference type="Proteomes" id="UP000515146">
    <property type="component" value="Unplaced"/>
</dbReference>
<dbReference type="InParanoid" id="A0A6P6XWM6"/>
<sequence length="153" mass="18136">MSINPILITSNHITGVLHGQTKTILKPSCQYYYRMMLIIFSIALEIMIIIIFIHTFSILIKKNFYPEEVFDIVEIIFCLIDFIYICYGIYLLLKQDYHHQYIQCYGLSTIALIFIRIIIWLILKQSIDFDIGLQIIYAGMTIIYGYYIRQEII</sequence>
<dbReference type="AlphaFoldDB" id="A0A6P6XWM6"/>
<proteinExistence type="predicted"/>
<accession>A0A6P6XWM6</accession>
<protein>
    <submittedName>
        <fullName evidence="2">Uncharacterized protein LOC113791833</fullName>
    </submittedName>
</protein>
<evidence type="ECO:0000313" key="2">
    <source>
        <dbReference type="RefSeq" id="XP_027197468.1"/>
    </source>
</evidence>
<reference evidence="2" key="1">
    <citation type="submission" date="2025-08" db="UniProtKB">
        <authorList>
            <consortium name="RefSeq"/>
        </authorList>
    </citation>
    <scope>IDENTIFICATION</scope>
    <source>
        <strain evidence="2">Airmid</strain>
    </source>
</reference>